<dbReference type="AlphaFoldDB" id="A0A975YJ56"/>
<feature type="domain" description="MaoC-like" evidence="1">
    <location>
        <begin position="13"/>
        <end position="119"/>
    </location>
</feature>
<gene>
    <name evidence="2" type="ORF">KO353_13460</name>
</gene>
<evidence type="ECO:0000313" key="3">
    <source>
        <dbReference type="Proteomes" id="UP000694001"/>
    </source>
</evidence>
<organism evidence="2 3">
    <name type="scientific">Elioraea tepida</name>
    <dbReference type="NCBI Taxonomy" id="2843330"/>
    <lineage>
        <taxon>Bacteria</taxon>
        <taxon>Pseudomonadati</taxon>
        <taxon>Pseudomonadota</taxon>
        <taxon>Alphaproteobacteria</taxon>
        <taxon>Acetobacterales</taxon>
        <taxon>Elioraeaceae</taxon>
        <taxon>Elioraea</taxon>
    </lineage>
</organism>
<dbReference type="RefSeq" id="WP_218285279.1">
    <property type="nucleotide sequence ID" value="NZ_CP076448.1"/>
</dbReference>
<dbReference type="Proteomes" id="UP000694001">
    <property type="component" value="Chromosome"/>
</dbReference>
<dbReference type="InterPro" id="IPR052342">
    <property type="entry name" value="MCH/BMMD"/>
</dbReference>
<dbReference type="InterPro" id="IPR002539">
    <property type="entry name" value="MaoC-like_dom"/>
</dbReference>
<dbReference type="KEGG" id="elio:KO353_13460"/>
<name>A0A975YJ56_9PROT</name>
<dbReference type="Pfam" id="PF01575">
    <property type="entry name" value="MaoC_dehydratas"/>
    <property type="match status" value="1"/>
</dbReference>
<dbReference type="PANTHER" id="PTHR43664">
    <property type="entry name" value="MONOAMINE OXIDASE-RELATED"/>
    <property type="match status" value="1"/>
</dbReference>
<protein>
    <submittedName>
        <fullName evidence="2">MaoC family dehydratase</fullName>
    </submittedName>
</protein>
<reference evidence="2" key="1">
    <citation type="submission" date="2021-06" db="EMBL/GenBank/DDBJ databases">
        <title>Elioraea tepida, sp. nov., a moderately thermophilic aerobic anoxygenic phototrophic bacterium isolated from an alkaline siliceous hot spring mat community in Yellowstone National Park, WY, USA.</title>
        <authorList>
            <person name="Saini M.K."/>
            <person name="Yoshida S."/>
            <person name="Sebastian A."/>
            <person name="Hirose S."/>
            <person name="Hara E."/>
            <person name="Tamaki H."/>
            <person name="Soulier N.T."/>
            <person name="Albert I."/>
            <person name="Hanada S."/>
            <person name="Bryant D.A."/>
            <person name="Tank M."/>
        </authorList>
    </citation>
    <scope>NUCLEOTIDE SEQUENCE</scope>
    <source>
        <strain evidence="2">MS-P2</strain>
    </source>
</reference>
<dbReference type="EMBL" id="CP076448">
    <property type="protein sequence ID" value="QXM24251.1"/>
    <property type="molecule type" value="Genomic_DNA"/>
</dbReference>
<sequence length="151" mass="16686">MDLRERYVEDYTPGHSVTFGARTVTAEEIIAFARAVDPQAFHLSEEGGRSSPYGGLIASGWHTAALTMRMLVDTVVSRHGLGSPGLDELRWLKPVRPGDTLSVRVTVLETRQSRSKPDRGIVKQRTEALNQNGEVVMLWTGTILVRCRTPA</sequence>
<evidence type="ECO:0000259" key="1">
    <source>
        <dbReference type="Pfam" id="PF01575"/>
    </source>
</evidence>
<keyword evidence="3" id="KW-1185">Reference proteome</keyword>
<proteinExistence type="predicted"/>
<accession>A0A975YJ56</accession>
<dbReference type="PANTHER" id="PTHR43664:SF1">
    <property type="entry name" value="BETA-METHYLMALYL-COA DEHYDRATASE"/>
    <property type="match status" value="1"/>
</dbReference>
<dbReference type="CDD" id="cd03454">
    <property type="entry name" value="YdeM"/>
    <property type="match status" value="1"/>
</dbReference>
<evidence type="ECO:0000313" key="2">
    <source>
        <dbReference type="EMBL" id="QXM24251.1"/>
    </source>
</evidence>